<keyword evidence="4" id="KW-1185">Reference proteome</keyword>
<dbReference type="RefSeq" id="WP_101496702.1">
    <property type="nucleotide sequence ID" value="NZ_LNJZ01000007.1"/>
</dbReference>
<protein>
    <submittedName>
        <fullName evidence="3">Uncharacterized protein DUF4389</fullName>
    </submittedName>
</protein>
<dbReference type="Proteomes" id="UP000294575">
    <property type="component" value="Unassembled WGS sequence"/>
</dbReference>
<evidence type="ECO:0000256" key="2">
    <source>
        <dbReference type="SAM" id="Phobius"/>
    </source>
</evidence>
<proteinExistence type="predicted"/>
<feature type="region of interest" description="Disordered" evidence="1">
    <location>
        <begin position="81"/>
        <end position="102"/>
    </location>
</feature>
<keyword evidence="2" id="KW-0472">Membrane</keyword>
<dbReference type="Pfam" id="PF14333">
    <property type="entry name" value="DUF4389"/>
    <property type="match status" value="1"/>
</dbReference>
<accession>A0A4R6U112</accession>
<name>A0A4R6U112_9GAMM</name>
<evidence type="ECO:0000313" key="3">
    <source>
        <dbReference type="EMBL" id="TDQ39990.1"/>
    </source>
</evidence>
<keyword evidence="2" id="KW-0812">Transmembrane</keyword>
<keyword evidence="2" id="KW-1133">Transmembrane helix</keyword>
<dbReference type="InterPro" id="IPR025498">
    <property type="entry name" value="DUF4389"/>
</dbReference>
<comment type="caution">
    <text evidence="3">The sequence shown here is derived from an EMBL/GenBank/DDBJ whole genome shotgun (WGS) entry which is preliminary data.</text>
</comment>
<feature type="transmembrane region" description="Helical" evidence="2">
    <location>
        <begin position="20"/>
        <end position="44"/>
    </location>
</feature>
<reference evidence="3 4" key="1">
    <citation type="submission" date="2019-03" db="EMBL/GenBank/DDBJ databases">
        <title>Genomic Encyclopedia of Type Strains, Phase IV (KMG-IV): sequencing the most valuable type-strain genomes for metagenomic binning, comparative biology and taxonomic classification.</title>
        <authorList>
            <person name="Goeker M."/>
        </authorList>
    </citation>
    <scope>NUCLEOTIDE SEQUENCE [LARGE SCALE GENOMIC DNA]</scope>
    <source>
        <strain evidence="3 4">DSM 28679</strain>
    </source>
</reference>
<dbReference type="EMBL" id="SNYK01000001">
    <property type="protein sequence ID" value="TDQ39990.1"/>
    <property type="molecule type" value="Genomic_DNA"/>
</dbReference>
<dbReference type="AlphaFoldDB" id="A0A4R6U112"/>
<organism evidence="3 4">
    <name type="scientific">Thiopseudomonas denitrificans</name>
    <dbReference type="NCBI Taxonomy" id="1501432"/>
    <lineage>
        <taxon>Bacteria</taxon>
        <taxon>Pseudomonadati</taxon>
        <taxon>Pseudomonadota</taxon>
        <taxon>Gammaproteobacteria</taxon>
        <taxon>Pseudomonadales</taxon>
        <taxon>Pseudomonadaceae</taxon>
        <taxon>Thiopseudomonas</taxon>
    </lineage>
</organism>
<gene>
    <name evidence="3" type="ORF">DFQ45_101122</name>
</gene>
<dbReference type="OrthoDB" id="5766995at2"/>
<sequence length="102" mass="11092">MASAAKKLEREALAIRLAWMLLYGLAWQLAVPLLMLVVVLQLVYRLFKGKPHDGLARLGGGLGGFLAQIARFASFQVDDKPWPVADWPEPQPGANPDNGPAT</sequence>
<evidence type="ECO:0000313" key="4">
    <source>
        <dbReference type="Proteomes" id="UP000294575"/>
    </source>
</evidence>
<evidence type="ECO:0000256" key="1">
    <source>
        <dbReference type="SAM" id="MobiDB-lite"/>
    </source>
</evidence>